<dbReference type="InterPro" id="IPR029056">
    <property type="entry name" value="Ribokinase-like"/>
</dbReference>
<dbReference type="SUPFAM" id="SSF53613">
    <property type="entry name" value="Ribokinase-like"/>
    <property type="match status" value="1"/>
</dbReference>
<keyword evidence="2" id="KW-0418">Kinase</keyword>
<keyword evidence="1" id="KW-0808">Transferase</keyword>
<dbReference type="Gene3D" id="3.40.1190.20">
    <property type="match status" value="1"/>
</dbReference>
<organism evidence="4">
    <name type="scientific">uncultured Caudovirales phage</name>
    <dbReference type="NCBI Taxonomy" id="2100421"/>
    <lineage>
        <taxon>Viruses</taxon>
        <taxon>Duplodnaviria</taxon>
        <taxon>Heunggongvirae</taxon>
        <taxon>Uroviricota</taxon>
        <taxon>Caudoviricetes</taxon>
        <taxon>Peduoviridae</taxon>
        <taxon>Maltschvirus</taxon>
        <taxon>Maltschvirus maltsch</taxon>
    </lineage>
</organism>
<feature type="domain" description="Carbohydrate kinase PfkB" evidence="3">
    <location>
        <begin position="183"/>
        <end position="256"/>
    </location>
</feature>
<evidence type="ECO:0000256" key="1">
    <source>
        <dbReference type="ARBA" id="ARBA00022679"/>
    </source>
</evidence>
<dbReference type="PANTHER" id="PTHR46969:SF1">
    <property type="entry name" value="BIFUNCTIONAL PROTEIN HLDE"/>
    <property type="match status" value="1"/>
</dbReference>
<evidence type="ECO:0000259" key="3">
    <source>
        <dbReference type="Pfam" id="PF00294"/>
    </source>
</evidence>
<reference evidence="4" key="1">
    <citation type="submission" date="2020-04" db="EMBL/GenBank/DDBJ databases">
        <authorList>
            <person name="Chiriac C."/>
            <person name="Salcher M."/>
            <person name="Ghai R."/>
            <person name="Kavagutti S V."/>
        </authorList>
    </citation>
    <scope>NUCLEOTIDE SEQUENCE</scope>
</reference>
<evidence type="ECO:0000313" key="4">
    <source>
        <dbReference type="EMBL" id="CAB4134413.1"/>
    </source>
</evidence>
<proteinExistence type="predicted"/>
<dbReference type="Pfam" id="PF00294">
    <property type="entry name" value="PfkB"/>
    <property type="match status" value="1"/>
</dbReference>
<dbReference type="EMBL" id="LR796284">
    <property type="protein sequence ID" value="CAB4134413.1"/>
    <property type="molecule type" value="Genomic_DNA"/>
</dbReference>
<name>A0A6J5LM07_9CAUD</name>
<dbReference type="InterPro" id="IPR011611">
    <property type="entry name" value="PfkB_dom"/>
</dbReference>
<dbReference type="PANTHER" id="PTHR46969">
    <property type="entry name" value="BIFUNCTIONAL PROTEIN HLDE"/>
    <property type="match status" value="1"/>
</dbReference>
<dbReference type="GO" id="GO:0033785">
    <property type="term" value="F:heptose 7-phosphate kinase activity"/>
    <property type="evidence" value="ECO:0007669"/>
    <property type="project" value="TreeGrafter"/>
</dbReference>
<dbReference type="InterPro" id="IPR002173">
    <property type="entry name" value="Carboh/pur_kinase_PfkB_CS"/>
</dbReference>
<protein>
    <submittedName>
        <fullName evidence="4">RfaE_dom_I, bifunctional protein RfaE, domain I</fullName>
    </submittedName>
</protein>
<dbReference type="PROSITE" id="PS00584">
    <property type="entry name" value="PFKB_KINASES_2"/>
    <property type="match status" value="1"/>
</dbReference>
<gene>
    <name evidence="4" type="ORF">UFOVP273_55</name>
</gene>
<evidence type="ECO:0000256" key="2">
    <source>
        <dbReference type="ARBA" id="ARBA00022777"/>
    </source>
</evidence>
<dbReference type="GO" id="GO:0033786">
    <property type="term" value="F:heptose-1-phosphate adenylyltransferase activity"/>
    <property type="evidence" value="ECO:0007669"/>
    <property type="project" value="TreeGrafter"/>
</dbReference>
<sequence length="282" mass="31390">MEKVRPVLVIGDSCTDITYQVDNSRKNPEYPEVPLLKVVGDPVVSMGMAHKVARGLQQLKLEVLAEMPPPILETKARYVDRTGHPIVRIDSVRPFRTELGKLSREKLNTTCNNITADNISAVVISDYNKGFISTEDIISIIDICVRCNVPVFLDTKKPNLRDFSGAIIKINSKEYTAATDLPNISANMVVTLGEQGAMHPDPKVGLLPSYKPEHVYDNPNPCGAGDLYLVGLVYGFLKTNDIRESMKYASVLAGMHVYGEWGVNPNYLEQEKKRYDEINGYC</sequence>
<accession>A0A6J5LM07</accession>